<dbReference type="EMBL" id="VRLW01000006">
    <property type="protein sequence ID" value="KAA1257037.1"/>
    <property type="molecule type" value="Genomic_DNA"/>
</dbReference>
<dbReference type="EMBL" id="VRLW01000004">
    <property type="protein sequence ID" value="KAA1257151.1"/>
    <property type="molecule type" value="Genomic_DNA"/>
</dbReference>
<name>A0A5B1C8I8_9BACT</name>
<evidence type="ECO:0000313" key="6">
    <source>
        <dbReference type="EMBL" id="KAA1257417.1"/>
    </source>
</evidence>
<evidence type="ECO:0000256" key="1">
    <source>
        <dbReference type="SAM" id="MobiDB-lite"/>
    </source>
</evidence>
<dbReference type="InterPro" id="IPR002525">
    <property type="entry name" value="Transp_IS110-like_N"/>
</dbReference>
<dbReference type="EMBL" id="VRLW01000001">
    <property type="protein sequence ID" value="KAA1262616.1"/>
    <property type="molecule type" value="Genomic_DNA"/>
</dbReference>
<dbReference type="Pfam" id="PF02371">
    <property type="entry name" value="Transposase_20"/>
    <property type="match status" value="1"/>
</dbReference>
<dbReference type="RefSeq" id="WP_200836813.1">
    <property type="nucleotide sequence ID" value="NZ_LWSK01000179.1"/>
</dbReference>
<dbReference type="PANTHER" id="PTHR33055:SF13">
    <property type="entry name" value="TRANSPOSASE"/>
    <property type="match status" value="1"/>
</dbReference>
<organism evidence="6 8">
    <name type="scientific">Rubripirellula obstinata</name>
    <dbReference type="NCBI Taxonomy" id="406547"/>
    <lineage>
        <taxon>Bacteria</taxon>
        <taxon>Pseudomonadati</taxon>
        <taxon>Planctomycetota</taxon>
        <taxon>Planctomycetia</taxon>
        <taxon>Pirellulales</taxon>
        <taxon>Pirellulaceae</taxon>
        <taxon>Rubripirellula</taxon>
    </lineage>
</organism>
<proteinExistence type="predicted"/>
<dbReference type="Pfam" id="PF01548">
    <property type="entry name" value="DEDD_Tnp_IS110"/>
    <property type="match status" value="1"/>
</dbReference>
<evidence type="ECO:0000313" key="7">
    <source>
        <dbReference type="EMBL" id="KAA1262616.1"/>
    </source>
</evidence>
<feature type="region of interest" description="Disordered" evidence="1">
    <location>
        <begin position="302"/>
        <end position="323"/>
    </location>
</feature>
<reference evidence="6 8" key="1">
    <citation type="submission" date="2019-08" db="EMBL/GenBank/DDBJ databases">
        <title>Deep-cultivation of Planctomycetes and their phenomic and genomic characterization uncovers novel biology.</title>
        <authorList>
            <person name="Wiegand S."/>
            <person name="Jogler M."/>
            <person name="Boedeker C."/>
            <person name="Pinto D."/>
            <person name="Vollmers J."/>
            <person name="Rivas-Marin E."/>
            <person name="Kohn T."/>
            <person name="Peeters S.H."/>
            <person name="Heuer A."/>
            <person name="Rast P."/>
            <person name="Oberbeckmann S."/>
            <person name="Bunk B."/>
            <person name="Jeske O."/>
            <person name="Meyerdierks A."/>
            <person name="Storesund J.E."/>
            <person name="Kallscheuer N."/>
            <person name="Luecker S."/>
            <person name="Lage O.M."/>
            <person name="Pohl T."/>
            <person name="Merkel B.J."/>
            <person name="Hornburger P."/>
            <person name="Mueller R.-W."/>
            <person name="Bruemmer F."/>
            <person name="Labrenz M."/>
            <person name="Spormann A.M."/>
            <person name="Op Den Camp H."/>
            <person name="Overmann J."/>
            <person name="Amann R."/>
            <person name="Jetten M.S.M."/>
            <person name="Mascher T."/>
            <person name="Medema M.H."/>
            <person name="Devos D.P."/>
            <person name="Kaster A.-K."/>
            <person name="Ovreas L."/>
            <person name="Rohde M."/>
            <person name="Galperin M.Y."/>
            <person name="Jogler C."/>
        </authorList>
    </citation>
    <scope>NUCLEOTIDE SEQUENCE [LARGE SCALE GENOMIC DNA]</scope>
    <source>
        <strain evidence="6 8">LF1</strain>
    </source>
</reference>
<feature type="compositionally biased region" description="Basic residues" evidence="1">
    <location>
        <begin position="1"/>
        <end position="10"/>
    </location>
</feature>
<feature type="domain" description="Transposase IS116/IS110/IS902 C-terminal" evidence="3">
    <location>
        <begin position="340"/>
        <end position="414"/>
    </location>
</feature>
<gene>
    <name evidence="7" type="ORF">LF1_51830</name>
    <name evidence="6" type="ORF">LF1_52660</name>
    <name evidence="5" type="ORF">LF1_55510</name>
    <name evidence="4" type="ORF">LF1_56750</name>
</gene>
<dbReference type="GO" id="GO:0003677">
    <property type="term" value="F:DNA binding"/>
    <property type="evidence" value="ECO:0007669"/>
    <property type="project" value="InterPro"/>
</dbReference>
<dbReference type="GO" id="GO:0004803">
    <property type="term" value="F:transposase activity"/>
    <property type="evidence" value="ECO:0007669"/>
    <property type="project" value="InterPro"/>
</dbReference>
<protein>
    <submittedName>
        <fullName evidence="6">Transposase</fullName>
    </submittedName>
</protein>
<keyword evidence="8" id="KW-1185">Reference proteome</keyword>
<sequence>MSRKKSKSKSRSGSGNKKPLSARKTSAPKASGPKNQPRRGGLPVDNAPPNIDQMKQINFNAAGIDIASGIHFVAVPEGRDPENHVRSFGAFTADLNGIADWLTECRITSVAMESTGVYWIPLYELLERRGFEVMLVEPSQIKKFRRKTDVLDSQWIQTLHSFGLLTGSFRPTDEIIVLRNYMRQREMLVKQSSRHVQHMQKAMEQMNLKLTEVISDICGVTGMSIIDAILSGQRDPHELAKLRHDRCSNDEATIALALHGNWREDHLFSLEQAVDLYRYYHQKIAEVDERIEAYMLTLQDKSDGQTLEKKPRSRQRSKRTNEPKFDTREMLYRLIGIDLTVVDGIAEHSALQLISEIGIEMSAWPTENHFTSWLSLCPEQHKSGGRKQKKGKSRTHRSNNRAAQILRVCAQTLINSKCALGAFARRIKARDGAASAVTAVARKLAIIVYTMIKTGRPYVDHGAEAYDARYRERIVNNLRRRAEQMGFGLSPNTAA</sequence>
<dbReference type="Proteomes" id="UP000322699">
    <property type="component" value="Unassembled WGS sequence"/>
</dbReference>
<evidence type="ECO:0000313" key="5">
    <source>
        <dbReference type="EMBL" id="KAA1257151.1"/>
    </source>
</evidence>
<evidence type="ECO:0000313" key="8">
    <source>
        <dbReference type="Proteomes" id="UP000322699"/>
    </source>
</evidence>
<evidence type="ECO:0000259" key="3">
    <source>
        <dbReference type="Pfam" id="PF02371"/>
    </source>
</evidence>
<feature type="region of interest" description="Disordered" evidence="1">
    <location>
        <begin position="1"/>
        <end position="51"/>
    </location>
</feature>
<comment type="caution">
    <text evidence="6">The sequence shown here is derived from an EMBL/GenBank/DDBJ whole genome shotgun (WGS) entry which is preliminary data.</text>
</comment>
<dbReference type="EMBL" id="VRLW01000002">
    <property type="protein sequence ID" value="KAA1257417.1"/>
    <property type="molecule type" value="Genomic_DNA"/>
</dbReference>
<dbReference type="AlphaFoldDB" id="A0A5B1C8I8"/>
<dbReference type="InterPro" id="IPR003346">
    <property type="entry name" value="Transposase_20"/>
</dbReference>
<feature type="domain" description="Transposase IS110-like N-terminal" evidence="2">
    <location>
        <begin position="62"/>
        <end position="206"/>
    </location>
</feature>
<dbReference type="PANTHER" id="PTHR33055">
    <property type="entry name" value="TRANSPOSASE FOR INSERTION SEQUENCE ELEMENT IS1111A"/>
    <property type="match status" value="1"/>
</dbReference>
<accession>A0A5B1C8I8</accession>
<dbReference type="NCBIfam" id="NF033542">
    <property type="entry name" value="transpos_IS110"/>
    <property type="match status" value="1"/>
</dbReference>
<dbReference type="InterPro" id="IPR047650">
    <property type="entry name" value="Transpos_IS110"/>
</dbReference>
<evidence type="ECO:0000313" key="4">
    <source>
        <dbReference type="EMBL" id="KAA1257037.1"/>
    </source>
</evidence>
<dbReference type="GO" id="GO:0006313">
    <property type="term" value="P:DNA transposition"/>
    <property type="evidence" value="ECO:0007669"/>
    <property type="project" value="InterPro"/>
</dbReference>
<evidence type="ECO:0000259" key="2">
    <source>
        <dbReference type="Pfam" id="PF01548"/>
    </source>
</evidence>